<dbReference type="Gene3D" id="1.20.5.340">
    <property type="match status" value="1"/>
</dbReference>
<dbReference type="GO" id="GO:0005739">
    <property type="term" value="C:mitochondrion"/>
    <property type="evidence" value="ECO:0007669"/>
    <property type="project" value="TreeGrafter"/>
</dbReference>
<dbReference type="InterPro" id="IPR012340">
    <property type="entry name" value="NA-bd_OB-fold"/>
</dbReference>
<dbReference type="Gene3D" id="2.40.50.140">
    <property type="entry name" value="Nucleic acid-binding proteins"/>
    <property type="match status" value="1"/>
</dbReference>
<dbReference type="Pfam" id="PF01336">
    <property type="entry name" value="tRNA_anti-codon"/>
    <property type="match status" value="1"/>
</dbReference>
<keyword evidence="1" id="KW-0648">Protein biosynthesis</keyword>
<evidence type="ECO:0000256" key="1">
    <source>
        <dbReference type="ARBA" id="ARBA00022917"/>
    </source>
</evidence>
<keyword evidence="3" id="KW-0030">Aminoacyl-tRNA synthetase</keyword>
<dbReference type="InterPro" id="IPR000533">
    <property type="entry name" value="Tropomyosin"/>
</dbReference>
<comment type="caution">
    <text evidence="6">The sequence shown here is derived from an EMBL/GenBank/DDBJ whole genome shotgun (WGS) entry which is preliminary data.</text>
</comment>
<keyword evidence="3" id="KW-0436">Ligase</keyword>
<dbReference type="InterPro" id="IPR004365">
    <property type="entry name" value="NA-bd_OB_tRNA"/>
</dbReference>
<dbReference type="Proteomes" id="UP000187455">
    <property type="component" value="Unassembled WGS sequence"/>
</dbReference>
<name>A0A1R0GS36_9FUNG</name>
<dbReference type="SUPFAM" id="SSF57997">
    <property type="entry name" value="Tropomyosin"/>
    <property type="match status" value="1"/>
</dbReference>
<evidence type="ECO:0000259" key="5">
    <source>
        <dbReference type="Pfam" id="PF01336"/>
    </source>
</evidence>
<accession>A0A1R0GS36</accession>
<sequence>MDKLKEKISNIRLEADAAAARADAAELALKQLNEQQNEREQEIISLQNRISLLEDELDRKEAKISEAKKMAEDVENSRDASDVLTRRINIVEEKLEAAESELQESKEKLRNMDIKTESLERTIVQLENERAESDVRYEELNEKYLKSKADLEETMKFLEDMRAALGCFSKPAYNFSKVFHTNSPAKDFPPVAKSFKQSDPTLSDIDFSSTGINPTINQILKKHKAGDEVTVYGWVTQYRKQKSICFLKISDGSLFRGLQAVISFDPQSPLPERIVSIRYLMSIFFYPFHSLNLACSVQISGILAVSPGKNQDLELQASKISVLGKTDPKVSFKIPLSFVFFPSWYLSSTIPLLLT</sequence>
<dbReference type="GO" id="GO:0003676">
    <property type="term" value="F:nucleic acid binding"/>
    <property type="evidence" value="ECO:0007669"/>
    <property type="project" value="InterPro"/>
</dbReference>
<feature type="domain" description="OB" evidence="5">
    <location>
        <begin position="229"/>
        <end position="323"/>
    </location>
</feature>
<dbReference type="OrthoDB" id="128924at2759"/>
<organism evidence="6 7">
    <name type="scientific">Smittium mucronatum</name>
    <dbReference type="NCBI Taxonomy" id="133383"/>
    <lineage>
        <taxon>Eukaryota</taxon>
        <taxon>Fungi</taxon>
        <taxon>Fungi incertae sedis</taxon>
        <taxon>Zoopagomycota</taxon>
        <taxon>Kickxellomycotina</taxon>
        <taxon>Harpellomycetes</taxon>
        <taxon>Harpellales</taxon>
        <taxon>Legeriomycetaceae</taxon>
        <taxon>Smittium</taxon>
    </lineage>
</organism>
<evidence type="ECO:0000313" key="7">
    <source>
        <dbReference type="Proteomes" id="UP000187455"/>
    </source>
</evidence>
<dbReference type="EMBL" id="LSSL01004137">
    <property type="protein sequence ID" value="OLY79722.1"/>
    <property type="molecule type" value="Genomic_DNA"/>
</dbReference>
<keyword evidence="2 4" id="KW-0175">Coiled coil</keyword>
<feature type="coiled-coil region" evidence="4">
    <location>
        <begin position="1"/>
        <end position="161"/>
    </location>
</feature>
<dbReference type="GO" id="GO:0006421">
    <property type="term" value="P:asparaginyl-tRNA aminoacylation"/>
    <property type="evidence" value="ECO:0007669"/>
    <property type="project" value="TreeGrafter"/>
</dbReference>
<evidence type="ECO:0000313" key="6">
    <source>
        <dbReference type="EMBL" id="OLY79722.1"/>
    </source>
</evidence>
<gene>
    <name evidence="6" type="ORF">AYI68_g6201</name>
</gene>
<evidence type="ECO:0000256" key="4">
    <source>
        <dbReference type="SAM" id="Coils"/>
    </source>
</evidence>
<dbReference type="AlphaFoldDB" id="A0A1R0GS36"/>
<dbReference type="PANTHER" id="PTHR22594">
    <property type="entry name" value="ASPARTYL/LYSYL-TRNA SYNTHETASE"/>
    <property type="match status" value="1"/>
</dbReference>
<keyword evidence="7" id="KW-1185">Reference proteome</keyword>
<dbReference type="PANTHER" id="PTHR22594:SF34">
    <property type="entry name" value="ASPARAGINE--TRNA LIGASE, MITOCHONDRIAL-RELATED"/>
    <property type="match status" value="1"/>
</dbReference>
<dbReference type="STRING" id="133383.A0A1R0GS36"/>
<dbReference type="GO" id="GO:0005524">
    <property type="term" value="F:ATP binding"/>
    <property type="evidence" value="ECO:0007669"/>
    <property type="project" value="UniProtKB-KW"/>
</dbReference>
<evidence type="ECO:0000256" key="3">
    <source>
        <dbReference type="ARBA" id="ARBA00023146"/>
    </source>
</evidence>
<dbReference type="Pfam" id="PF00261">
    <property type="entry name" value="Tropomyosin"/>
    <property type="match status" value="1"/>
</dbReference>
<dbReference type="GO" id="GO:0004816">
    <property type="term" value="F:asparagine-tRNA ligase activity"/>
    <property type="evidence" value="ECO:0007669"/>
    <property type="project" value="TreeGrafter"/>
</dbReference>
<evidence type="ECO:0000256" key="2">
    <source>
        <dbReference type="ARBA" id="ARBA00023054"/>
    </source>
</evidence>
<reference evidence="6 7" key="1">
    <citation type="journal article" date="2016" name="Mol. Biol. Evol.">
        <title>Genome-Wide Survey of Gut Fungi (Harpellales) Reveals the First Horizontally Transferred Ubiquitin Gene from a Mosquito Host.</title>
        <authorList>
            <person name="Wang Y."/>
            <person name="White M.M."/>
            <person name="Kvist S."/>
            <person name="Moncalvo J.M."/>
        </authorList>
    </citation>
    <scope>NUCLEOTIDE SEQUENCE [LARGE SCALE GENOMIC DNA]</scope>
    <source>
        <strain evidence="6 7">ALG-7-W6</strain>
    </source>
</reference>
<proteinExistence type="predicted"/>
<dbReference type="CDD" id="cd04318">
    <property type="entry name" value="EcAsnRS_like_N"/>
    <property type="match status" value="1"/>
</dbReference>
<dbReference type="SUPFAM" id="SSF50249">
    <property type="entry name" value="Nucleic acid-binding proteins"/>
    <property type="match status" value="1"/>
</dbReference>
<protein>
    <submittedName>
        <fullName evidence="6">Tropomyosin-2</fullName>
    </submittedName>
</protein>